<reference evidence="2 3" key="1">
    <citation type="submission" date="2015-02" db="EMBL/GenBank/DDBJ databases">
        <title>Draft genome sequence of Kitasatospora griseola MF730-N6, a bafilomycin, terpentecin and satosporin producer.</title>
        <authorList>
            <person name="Arens J.C."/>
            <person name="Haltli B."/>
            <person name="Kerr R.G."/>
        </authorList>
    </citation>
    <scope>NUCLEOTIDE SEQUENCE [LARGE SCALE GENOMIC DNA]</scope>
    <source>
        <strain evidence="2 3">MF730-N6</strain>
    </source>
</reference>
<name>A0A0D0NES7_KITGR</name>
<dbReference type="Proteomes" id="UP000032066">
    <property type="component" value="Unassembled WGS sequence"/>
</dbReference>
<feature type="transmembrane region" description="Helical" evidence="1">
    <location>
        <begin position="220"/>
        <end position="237"/>
    </location>
</feature>
<dbReference type="PATRIC" id="fig|2064.6.peg.1038"/>
<feature type="transmembrane region" description="Helical" evidence="1">
    <location>
        <begin position="110"/>
        <end position="131"/>
    </location>
</feature>
<feature type="transmembrane region" description="Helical" evidence="1">
    <location>
        <begin position="159"/>
        <end position="178"/>
    </location>
</feature>
<evidence type="ECO:0000313" key="3">
    <source>
        <dbReference type="Proteomes" id="UP000032066"/>
    </source>
</evidence>
<feature type="transmembrane region" description="Helical" evidence="1">
    <location>
        <begin position="80"/>
        <end position="98"/>
    </location>
</feature>
<feature type="transmembrane region" description="Helical" evidence="1">
    <location>
        <begin position="185"/>
        <end position="208"/>
    </location>
</feature>
<comment type="caution">
    <text evidence="2">The sequence shown here is derived from an EMBL/GenBank/DDBJ whole genome shotgun (WGS) entry which is preliminary data.</text>
</comment>
<evidence type="ECO:0008006" key="4">
    <source>
        <dbReference type="Google" id="ProtNLM"/>
    </source>
</evidence>
<feature type="transmembrane region" description="Helical" evidence="1">
    <location>
        <begin position="34"/>
        <end position="51"/>
    </location>
</feature>
<evidence type="ECO:0000256" key="1">
    <source>
        <dbReference type="SAM" id="Phobius"/>
    </source>
</evidence>
<accession>A0A0D0NES7</accession>
<gene>
    <name evidence="2" type="ORF">TR51_04685</name>
</gene>
<keyword evidence="3" id="KW-1185">Reference proteome</keyword>
<keyword evidence="1" id="KW-0472">Membrane</keyword>
<protein>
    <recommendedName>
        <fullName evidence="4">DUF998 domain-containing protein</fullName>
    </recommendedName>
</protein>
<dbReference type="RefSeq" id="WP_043908190.1">
    <property type="nucleotide sequence ID" value="NZ_JXZB01000001.1"/>
</dbReference>
<organism evidence="2 3">
    <name type="scientific">Kitasatospora griseola</name>
    <name type="common">Streptomyces griseolosporeus</name>
    <dbReference type="NCBI Taxonomy" id="2064"/>
    <lineage>
        <taxon>Bacteria</taxon>
        <taxon>Bacillati</taxon>
        <taxon>Actinomycetota</taxon>
        <taxon>Actinomycetes</taxon>
        <taxon>Kitasatosporales</taxon>
        <taxon>Streptomycetaceae</taxon>
        <taxon>Kitasatospora</taxon>
    </lineage>
</organism>
<sequence>MTDASVPVNGTPHEVLAGLGELTRKVRAAQRGTWFPLLLLGGLTTGGILVARLTHQVLTVPCVGDPAGAECTLVRQGSPLYWLIGLALAYLATAVFYVRRARNRGVGTPVRPYVLTGIALLVAVSATSLWATRNGMPQPGAPLDFWGLHLDPAAPATRLLQRLTGGALAVGLPLLVLARVERSRLLLLLAVLYLAIELVPLGTGWAGIPITSPWADLPRYAVPGALLLLGALGFALAERPRERTAS</sequence>
<keyword evidence="1" id="KW-0812">Transmembrane</keyword>
<dbReference type="EMBL" id="JXZB01000001">
    <property type="protein sequence ID" value="KIQ66765.1"/>
    <property type="molecule type" value="Genomic_DNA"/>
</dbReference>
<dbReference type="STRING" id="2064.TR51_04685"/>
<proteinExistence type="predicted"/>
<keyword evidence="1" id="KW-1133">Transmembrane helix</keyword>
<evidence type="ECO:0000313" key="2">
    <source>
        <dbReference type="EMBL" id="KIQ66765.1"/>
    </source>
</evidence>
<dbReference type="OrthoDB" id="4196308at2"/>
<dbReference type="AlphaFoldDB" id="A0A0D0NES7"/>